<evidence type="ECO:0000313" key="11">
    <source>
        <dbReference type="EMBL" id="GAM79733.1"/>
    </source>
</evidence>
<dbReference type="Pfam" id="PF02776">
    <property type="entry name" value="TPP_enzyme_N"/>
    <property type="match status" value="1"/>
</dbReference>
<gene>
    <name evidence="7" type="primary">menD</name>
    <name evidence="11" type="ORF">JCM5805K_0842</name>
</gene>
<dbReference type="Pfam" id="PF02775">
    <property type="entry name" value="TPP_enzyme_C"/>
    <property type="match status" value="1"/>
</dbReference>
<comment type="cofactor">
    <cofactor evidence="7">
        <name>thiamine diphosphate</name>
        <dbReference type="ChEBI" id="CHEBI:58937"/>
    </cofactor>
    <text evidence="7">Binds 1 thiamine pyrophosphate per subunit.</text>
</comment>
<dbReference type="Proteomes" id="UP000031847">
    <property type="component" value="Unassembled WGS sequence"/>
</dbReference>
<comment type="subunit">
    <text evidence="7">Homodimer.</text>
</comment>
<dbReference type="Gene3D" id="3.40.50.1220">
    <property type="entry name" value="TPP-binding domain"/>
    <property type="match status" value="1"/>
</dbReference>
<dbReference type="InterPro" id="IPR004433">
    <property type="entry name" value="MenaQ_synth_MenD"/>
</dbReference>
<dbReference type="GO" id="GO:0070204">
    <property type="term" value="F:2-succinyl-5-enolpyruvyl-6-hydroxy-3-cyclohexene-1-carboxylic-acid synthase activity"/>
    <property type="evidence" value="ECO:0007669"/>
    <property type="project" value="UniProtKB-UniRule"/>
</dbReference>
<keyword evidence="1 7" id="KW-0474">Menaquinone biosynthesis</keyword>
<dbReference type="EC" id="2.2.1.9" evidence="7"/>
<reference evidence="11 12" key="1">
    <citation type="submission" date="2015-01" db="EMBL/GenBank/DDBJ databases">
        <title>Lactococcus lactis subsp.lactis JCM 5805 whole genome shotgun sequence.</title>
        <authorList>
            <person name="Fujii T."/>
            <person name="Tomita Y."/>
            <person name="Ikushima S."/>
            <person name="Fujiwara D."/>
        </authorList>
    </citation>
    <scope>NUCLEOTIDE SEQUENCE [LARGE SCALE GENOMIC DNA]</scope>
    <source>
        <strain evidence="11 12">JCM 5805</strain>
    </source>
</reference>
<evidence type="ECO:0000259" key="10">
    <source>
        <dbReference type="Pfam" id="PF16582"/>
    </source>
</evidence>
<proteinExistence type="inferred from homology"/>
<dbReference type="EMBL" id="BBSI01000017">
    <property type="protein sequence ID" value="GAM79733.1"/>
    <property type="molecule type" value="Genomic_DNA"/>
</dbReference>
<evidence type="ECO:0000256" key="3">
    <source>
        <dbReference type="ARBA" id="ARBA00022723"/>
    </source>
</evidence>
<sequence>MEIVMTNEYLAPFVDELFNLGVREAVFSPGSRSTALAMLFEEYKKYDTYVNIDERSAAFFALGIAKAKKRPVVLVCTSGSAAAHHFPAVLEAKMSRVPLIILTADRPAELQFVGAPQTVDQTRFFGNFVNHFENLEAPHIQKQSQTENFWTYPRKVAQRAVLSAISPLSGPVQINVPLRDPLVPELKSENYEKGRSKHAFKFYKGQAQVILPFDEALLSGKTLILAGANFDKDYSEALLKLAEQLKAPILADPLSNLRNHNHPLVIDSYDAFLANNDLKTQLKADAILLFGQMPVSKRLQQFVAFNNEAEFIQVDPALDYRNPSLTTTTMVQSDVLPFASSIKKVNSDSSYLEKWQNAQEKMRQLLEKVTYEESPFEGRYVQELQKHLEVLDAQLLVSNSMEIRDIDYWWKKADAKVRILGNRGVNGIDGTESTALGIATTGKPTVLLTGDLSMLHDLNGLIVGKTHELNLTIVLFNNDGGGIFHHLAQKGVPNFDYLFSTPHGLNFAGLAELTGLDYHLISGYADFGQQFEASLHQSGIHLLEIKTDKDLSLALHQKYTTYEN</sequence>
<dbReference type="SUPFAM" id="SSF52518">
    <property type="entry name" value="Thiamin diphosphate-binding fold (THDP-binding)"/>
    <property type="match status" value="2"/>
</dbReference>
<accession>A0A0B8QXT3</accession>
<evidence type="ECO:0000256" key="2">
    <source>
        <dbReference type="ARBA" id="ARBA00022679"/>
    </source>
</evidence>
<name>A0A0B8QXT3_LACLL</name>
<dbReference type="GO" id="GO:0030976">
    <property type="term" value="F:thiamine pyrophosphate binding"/>
    <property type="evidence" value="ECO:0007669"/>
    <property type="project" value="UniProtKB-UniRule"/>
</dbReference>
<dbReference type="InterPro" id="IPR032264">
    <property type="entry name" value="MenD_middle"/>
</dbReference>
<keyword evidence="2 7" id="KW-0808">Transferase</keyword>
<comment type="pathway">
    <text evidence="7">Quinol/quinone metabolism; 1,4-dihydroxy-2-naphthoate biosynthesis; 1,4-dihydroxy-2-naphthoate from chorismate: step 2/7.</text>
</comment>
<keyword evidence="3 7" id="KW-0479">Metal-binding</keyword>
<keyword evidence="4 7" id="KW-0460">Magnesium</keyword>
<dbReference type="AlphaFoldDB" id="A0A0B8QXT3"/>
<feature type="domain" description="Thiamine pyrophosphate enzyme N-terminal TPP-binding" evidence="9">
    <location>
        <begin position="13"/>
        <end position="122"/>
    </location>
</feature>
<dbReference type="HAMAP" id="MF_01659">
    <property type="entry name" value="MenD"/>
    <property type="match status" value="1"/>
</dbReference>
<evidence type="ECO:0000256" key="4">
    <source>
        <dbReference type="ARBA" id="ARBA00022842"/>
    </source>
</evidence>
<comment type="cofactor">
    <cofactor evidence="7">
        <name>Mg(2+)</name>
        <dbReference type="ChEBI" id="CHEBI:18420"/>
    </cofactor>
    <cofactor evidence="7">
        <name>Mn(2+)</name>
        <dbReference type="ChEBI" id="CHEBI:29035"/>
    </cofactor>
</comment>
<dbReference type="UniPathway" id="UPA01057">
    <property type="reaction ID" value="UER00164"/>
</dbReference>
<dbReference type="InterPro" id="IPR029035">
    <property type="entry name" value="DHS-like_NAD/FAD-binding_dom"/>
</dbReference>
<dbReference type="PIRSF" id="PIRSF004983">
    <property type="entry name" value="MenD"/>
    <property type="match status" value="1"/>
</dbReference>
<evidence type="ECO:0000259" key="8">
    <source>
        <dbReference type="Pfam" id="PF02775"/>
    </source>
</evidence>
<dbReference type="SUPFAM" id="SSF52467">
    <property type="entry name" value="DHS-like NAD/FAD-binding domain"/>
    <property type="match status" value="1"/>
</dbReference>
<keyword evidence="5 7" id="KW-0786">Thiamine pyrophosphate</keyword>
<dbReference type="GO" id="GO:0000287">
    <property type="term" value="F:magnesium ion binding"/>
    <property type="evidence" value="ECO:0007669"/>
    <property type="project" value="UniProtKB-UniRule"/>
</dbReference>
<dbReference type="Gene3D" id="3.40.50.970">
    <property type="match status" value="2"/>
</dbReference>
<dbReference type="PANTHER" id="PTHR42916:SF1">
    <property type="entry name" value="PROTEIN PHYLLO, CHLOROPLASTIC"/>
    <property type="match status" value="1"/>
</dbReference>
<dbReference type="GO" id="GO:0009234">
    <property type="term" value="P:menaquinone biosynthetic process"/>
    <property type="evidence" value="ECO:0007669"/>
    <property type="project" value="UniProtKB-UniRule"/>
</dbReference>
<comment type="similarity">
    <text evidence="7">Belongs to the TPP enzyme family. MenD subfamily.</text>
</comment>
<evidence type="ECO:0000256" key="1">
    <source>
        <dbReference type="ARBA" id="ARBA00022428"/>
    </source>
</evidence>
<keyword evidence="6 7" id="KW-0464">Manganese</keyword>
<dbReference type="CDD" id="cd07037">
    <property type="entry name" value="TPP_PYR_MenD"/>
    <property type="match status" value="1"/>
</dbReference>
<comment type="pathway">
    <text evidence="7">Quinol/quinone metabolism; menaquinone biosynthesis.</text>
</comment>
<dbReference type="InterPro" id="IPR029061">
    <property type="entry name" value="THDP-binding"/>
</dbReference>
<comment type="function">
    <text evidence="7">Catalyzes the thiamine diphosphate-dependent decarboxylation of 2-oxoglutarate and the subsequent addition of the resulting succinic semialdehyde-thiamine pyrophosphate anion to isochorismate to yield 2-succinyl-5-enolpyruvyl-6-hydroxy-3-cyclohexene-1-carboxylate (SEPHCHC).</text>
</comment>
<evidence type="ECO:0000259" key="9">
    <source>
        <dbReference type="Pfam" id="PF02776"/>
    </source>
</evidence>
<evidence type="ECO:0000313" key="12">
    <source>
        <dbReference type="Proteomes" id="UP000031847"/>
    </source>
</evidence>
<dbReference type="CDD" id="cd02009">
    <property type="entry name" value="TPP_SHCHC_synthase"/>
    <property type="match status" value="1"/>
</dbReference>
<dbReference type="PANTHER" id="PTHR42916">
    <property type="entry name" value="2-SUCCINYL-5-ENOLPYRUVYL-6-HYDROXY-3-CYCLOHEXENE-1-CARBOXYLATE SYNTHASE"/>
    <property type="match status" value="1"/>
</dbReference>
<protein>
    <recommendedName>
        <fullName evidence="7">2-succinyl-5-enolpyruvyl-6-hydroxy-3-cyclohexene-1-carboxylate synthase</fullName>
        <shortName evidence="7">SEPHCHC synthase</shortName>
        <ecNumber evidence="7">2.2.1.9</ecNumber>
    </recommendedName>
    <alternativeName>
        <fullName evidence="7">Menaquinone biosynthesis protein MenD</fullName>
    </alternativeName>
</protein>
<feature type="domain" description="Thiamine pyrophosphate enzyme TPP-binding" evidence="8">
    <location>
        <begin position="434"/>
        <end position="545"/>
    </location>
</feature>
<dbReference type="InterPro" id="IPR012001">
    <property type="entry name" value="Thiamin_PyroP_enz_TPP-bd_dom"/>
</dbReference>
<organism evidence="11 12">
    <name type="scientific">Lactococcus lactis subsp. lactis</name>
    <name type="common">Streptococcus lactis</name>
    <dbReference type="NCBI Taxonomy" id="1360"/>
    <lineage>
        <taxon>Bacteria</taxon>
        <taxon>Bacillati</taxon>
        <taxon>Bacillota</taxon>
        <taxon>Bacilli</taxon>
        <taxon>Lactobacillales</taxon>
        <taxon>Streptococcaceae</taxon>
        <taxon>Lactococcus</taxon>
    </lineage>
</organism>
<feature type="domain" description="Menaquinone biosynthesis protein MenD middle" evidence="10">
    <location>
        <begin position="219"/>
        <end position="369"/>
    </location>
</feature>
<comment type="caution">
    <text evidence="11">The sequence shown here is derived from an EMBL/GenBank/DDBJ whole genome shotgun (WGS) entry which is preliminary data.</text>
</comment>
<evidence type="ECO:0000256" key="7">
    <source>
        <dbReference type="HAMAP-Rule" id="MF_01659"/>
    </source>
</evidence>
<evidence type="ECO:0000256" key="5">
    <source>
        <dbReference type="ARBA" id="ARBA00023052"/>
    </source>
</evidence>
<comment type="catalytic activity">
    <reaction evidence="7">
        <text>isochorismate + 2-oxoglutarate + H(+) = 5-enolpyruvoyl-6-hydroxy-2-succinyl-cyclohex-3-ene-1-carboxylate + CO2</text>
        <dbReference type="Rhea" id="RHEA:25593"/>
        <dbReference type="ChEBI" id="CHEBI:15378"/>
        <dbReference type="ChEBI" id="CHEBI:16526"/>
        <dbReference type="ChEBI" id="CHEBI:16810"/>
        <dbReference type="ChEBI" id="CHEBI:29780"/>
        <dbReference type="ChEBI" id="CHEBI:58818"/>
        <dbReference type="EC" id="2.2.1.9"/>
    </reaction>
</comment>
<dbReference type="GO" id="GO:0030145">
    <property type="term" value="F:manganese ion binding"/>
    <property type="evidence" value="ECO:0007669"/>
    <property type="project" value="UniProtKB-UniRule"/>
</dbReference>
<dbReference type="UniPathway" id="UPA00079"/>
<dbReference type="NCBIfam" id="TIGR00173">
    <property type="entry name" value="menD"/>
    <property type="match status" value="1"/>
</dbReference>
<dbReference type="InterPro" id="IPR011766">
    <property type="entry name" value="TPP_enzyme_TPP-bd"/>
</dbReference>
<evidence type="ECO:0000256" key="6">
    <source>
        <dbReference type="ARBA" id="ARBA00023211"/>
    </source>
</evidence>
<dbReference type="Pfam" id="PF16582">
    <property type="entry name" value="TPP_enzyme_M_2"/>
    <property type="match status" value="1"/>
</dbReference>